<evidence type="ECO:0000256" key="4">
    <source>
        <dbReference type="ARBA" id="ARBA00023235"/>
    </source>
</evidence>
<proteinExistence type="inferred from homology"/>
<dbReference type="GO" id="GO:0047938">
    <property type="term" value="F:glucose-6-phosphate 1-epimerase activity"/>
    <property type="evidence" value="ECO:0007669"/>
    <property type="project" value="UniProtKB-EC"/>
</dbReference>
<dbReference type="InterPro" id="IPR014718">
    <property type="entry name" value="GH-type_carb-bd"/>
</dbReference>
<gene>
    <name evidence="5" type="ORF">MNBD_GAMMA21-2450</name>
</gene>
<evidence type="ECO:0000313" key="5">
    <source>
        <dbReference type="EMBL" id="VAW98663.1"/>
    </source>
</evidence>
<dbReference type="InterPro" id="IPR011013">
    <property type="entry name" value="Gal_mutarotase_sf_dom"/>
</dbReference>
<comment type="catalytic activity">
    <reaction evidence="1">
        <text>alpha-D-glucose 6-phosphate = beta-D-glucose 6-phosphate</text>
        <dbReference type="Rhea" id="RHEA:16249"/>
        <dbReference type="ChEBI" id="CHEBI:58225"/>
        <dbReference type="ChEBI" id="CHEBI:58247"/>
        <dbReference type="EC" id="5.1.3.15"/>
    </reaction>
</comment>
<organism evidence="5">
    <name type="scientific">hydrothermal vent metagenome</name>
    <dbReference type="NCBI Taxonomy" id="652676"/>
    <lineage>
        <taxon>unclassified sequences</taxon>
        <taxon>metagenomes</taxon>
        <taxon>ecological metagenomes</taxon>
    </lineage>
</organism>
<dbReference type="Gene3D" id="2.70.98.10">
    <property type="match status" value="1"/>
</dbReference>
<dbReference type="EC" id="5.1.3.15" evidence="3"/>
<dbReference type="AlphaFoldDB" id="A0A3B1AFK1"/>
<evidence type="ECO:0000256" key="2">
    <source>
        <dbReference type="ARBA" id="ARBA00005866"/>
    </source>
</evidence>
<dbReference type="Pfam" id="PF01263">
    <property type="entry name" value="Aldose_epim"/>
    <property type="match status" value="1"/>
</dbReference>
<dbReference type="CDD" id="cd09020">
    <property type="entry name" value="D-hex-6-P-epi_like"/>
    <property type="match status" value="1"/>
</dbReference>
<dbReference type="GO" id="GO:0005737">
    <property type="term" value="C:cytoplasm"/>
    <property type="evidence" value="ECO:0007669"/>
    <property type="project" value="TreeGrafter"/>
</dbReference>
<dbReference type="PANTHER" id="PTHR11122:SF13">
    <property type="entry name" value="GLUCOSE-6-PHOSPHATE 1-EPIMERASE"/>
    <property type="match status" value="1"/>
</dbReference>
<dbReference type="GO" id="GO:0030246">
    <property type="term" value="F:carbohydrate binding"/>
    <property type="evidence" value="ECO:0007669"/>
    <property type="project" value="InterPro"/>
</dbReference>
<keyword evidence="4" id="KW-0413">Isomerase</keyword>
<evidence type="ECO:0000256" key="3">
    <source>
        <dbReference type="ARBA" id="ARBA00012083"/>
    </source>
</evidence>
<dbReference type="PIRSF" id="PIRSF016020">
    <property type="entry name" value="PHexose_mutarotase"/>
    <property type="match status" value="1"/>
</dbReference>
<dbReference type="InterPro" id="IPR008183">
    <property type="entry name" value="Aldose_1/G6P_1-epimerase"/>
</dbReference>
<dbReference type="InterPro" id="IPR025532">
    <property type="entry name" value="G6P_1-epimerase"/>
</dbReference>
<sequence>MDLTNLNSQFSIQEKATNLAFCPGKGDIPWLEIKNKAAAATISLQGAHLLSWIPVGQQDVIWVSEQARFAVGKSVRGGIPICWPWFGAHAGERNYPAHGFARTVQWQVTETKCLSEDETQITFQLQTDQLEQVIQQMWPWPTRVEYRVTISKILKLELITTNLSEDTISIGQATHTYFAVDDIKQTSVTGLDDKTYLDKPDNFKRKIQSGPIQFESEVDRIYINTAEAVTIDDHKRQIHISKQGSQSTVVWNPWHDVALKMGDLGLNGYRKMLCVESANAAEDTVQILPGDSHRLQVCYTVEAL</sequence>
<dbReference type="PANTHER" id="PTHR11122">
    <property type="entry name" value="APOSPORY-ASSOCIATED PROTEIN C-RELATED"/>
    <property type="match status" value="1"/>
</dbReference>
<comment type="similarity">
    <text evidence="2">Belongs to the glucose-6-phosphate 1-epimerase family.</text>
</comment>
<dbReference type="SUPFAM" id="SSF74650">
    <property type="entry name" value="Galactose mutarotase-like"/>
    <property type="match status" value="1"/>
</dbReference>
<reference evidence="5" key="1">
    <citation type="submission" date="2018-06" db="EMBL/GenBank/DDBJ databases">
        <authorList>
            <person name="Zhirakovskaya E."/>
        </authorList>
    </citation>
    <scope>NUCLEOTIDE SEQUENCE</scope>
</reference>
<evidence type="ECO:0000256" key="1">
    <source>
        <dbReference type="ARBA" id="ARBA00001096"/>
    </source>
</evidence>
<dbReference type="EMBL" id="UOFR01000062">
    <property type="protein sequence ID" value="VAW98663.1"/>
    <property type="molecule type" value="Genomic_DNA"/>
</dbReference>
<name>A0A3B1AFK1_9ZZZZ</name>
<accession>A0A3B1AFK1</accession>
<protein>
    <recommendedName>
        <fullName evidence="3">glucose-6-phosphate 1-epimerase</fullName>
        <ecNumber evidence="3">5.1.3.15</ecNumber>
    </recommendedName>
</protein>
<dbReference type="GO" id="GO:0005975">
    <property type="term" value="P:carbohydrate metabolic process"/>
    <property type="evidence" value="ECO:0007669"/>
    <property type="project" value="InterPro"/>
</dbReference>